<evidence type="ECO:0000313" key="2">
    <source>
        <dbReference type="Proteomes" id="UP001287282"/>
    </source>
</evidence>
<dbReference type="Proteomes" id="UP001287282">
    <property type="component" value="Unassembled WGS sequence"/>
</dbReference>
<accession>A0ABU3XHR5</accession>
<dbReference type="EMBL" id="JAWJBA010000708">
    <property type="protein sequence ID" value="MDV2687414.1"/>
    <property type="molecule type" value="Genomic_DNA"/>
</dbReference>
<feature type="non-terminal residue" evidence="1">
    <location>
        <position position="84"/>
    </location>
</feature>
<feature type="non-terminal residue" evidence="1">
    <location>
        <position position="1"/>
    </location>
</feature>
<dbReference type="RefSeq" id="WP_317124338.1">
    <property type="nucleotide sequence ID" value="NZ_JAWJBA010000708.1"/>
</dbReference>
<evidence type="ECO:0000313" key="1">
    <source>
        <dbReference type="EMBL" id="MDV2687414.1"/>
    </source>
</evidence>
<name>A0ABU3XHR5_9BACI</name>
<reference evidence="1 2" key="1">
    <citation type="submission" date="2023-10" db="EMBL/GenBank/DDBJ databases">
        <title>Screening of Alkalihalobacillus lindianensis BZ-TG-R113 and Its Alleviation of Salt Stress on Rapeseed Growth.</title>
        <authorList>
            <person name="Zhao B."/>
            <person name="Guo T."/>
        </authorList>
    </citation>
    <scope>NUCLEOTIDE SEQUENCE [LARGE SCALE GENOMIC DNA]</scope>
    <source>
        <strain evidence="1 2">BZ-TG-R113</strain>
    </source>
</reference>
<comment type="caution">
    <text evidence="1">The sequence shown here is derived from an EMBL/GenBank/DDBJ whole genome shotgun (WGS) entry which is preliminary data.</text>
</comment>
<keyword evidence="2" id="KW-1185">Reference proteome</keyword>
<sequence>QKIGQGRQADVFQVRVNYQNPTNGQIEYRDCALKLLRISQALPDFTVHRLLTEDHESAIQHHILKLLGVITFQQRAAALMPLCS</sequence>
<protein>
    <submittedName>
        <fullName evidence="1">Uncharacterized protein</fullName>
    </submittedName>
</protein>
<gene>
    <name evidence="1" type="ORF">RYX56_24010</name>
</gene>
<proteinExistence type="predicted"/>
<organism evidence="1 2">
    <name type="scientific">Alkalihalophilus lindianensis</name>
    <dbReference type="NCBI Taxonomy" id="1630542"/>
    <lineage>
        <taxon>Bacteria</taxon>
        <taxon>Bacillati</taxon>
        <taxon>Bacillota</taxon>
        <taxon>Bacilli</taxon>
        <taxon>Bacillales</taxon>
        <taxon>Bacillaceae</taxon>
        <taxon>Alkalihalophilus</taxon>
    </lineage>
</organism>